<sequence length="121" mass="13061">MDESARDADVSEAIADTQKQTMPAVEFELFSSSFCGDCRHTRGLLEQALRVLPTASIREHNVADQPELAAEHQIESTPTVIVRDAEGAEVMRAEGVPTIDHLLVAADSALGSANPQDPQHQ</sequence>
<keyword evidence="2" id="KW-0413">Isomerase</keyword>
<dbReference type="Proteomes" id="UP000547528">
    <property type="component" value="Unassembled WGS sequence"/>
</dbReference>
<reference evidence="2 3" key="1">
    <citation type="submission" date="2020-08" db="EMBL/GenBank/DDBJ databases">
        <title>Sequencing the genomes of 1000 actinobacteria strains.</title>
        <authorList>
            <person name="Klenk H.-P."/>
        </authorList>
    </citation>
    <scope>NUCLEOTIDE SEQUENCE [LARGE SCALE GENOMIC DNA]</scope>
    <source>
        <strain evidence="2 3">DSM 28238</strain>
    </source>
</reference>
<dbReference type="GO" id="GO:0016853">
    <property type="term" value="F:isomerase activity"/>
    <property type="evidence" value="ECO:0007669"/>
    <property type="project" value="UniProtKB-KW"/>
</dbReference>
<gene>
    <name evidence="2" type="ORF">FHX47_000637</name>
</gene>
<dbReference type="AlphaFoldDB" id="A0A7W5TUF5"/>
<dbReference type="EMBL" id="JACIBT010000001">
    <property type="protein sequence ID" value="MBB3667044.1"/>
    <property type="molecule type" value="Genomic_DNA"/>
</dbReference>
<dbReference type="Gene3D" id="3.40.30.10">
    <property type="entry name" value="Glutaredoxin"/>
    <property type="match status" value="1"/>
</dbReference>
<organism evidence="2 3">
    <name type="scientific">Garicola koreensis</name>
    <dbReference type="NCBI Taxonomy" id="1262554"/>
    <lineage>
        <taxon>Bacteria</taxon>
        <taxon>Bacillati</taxon>
        <taxon>Actinomycetota</taxon>
        <taxon>Actinomycetes</taxon>
        <taxon>Micrococcales</taxon>
        <taxon>Micrococcaceae</taxon>
        <taxon>Garicola</taxon>
    </lineage>
</organism>
<name>A0A7W5TUF5_9MICC</name>
<proteinExistence type="predicted"/>
<evidence type="ECO:0000313" key="2">
    <source>
        <dbReference type="EMBL" id="MBB3667044.1"/>
    </source>
</evidence>
<dbReference type="InterPro" id="IPR013766">
    <property type="entry name" value="Thioredoxin_domain"/>
</dbReference>
<dbReference type="Pfam" id="PF00085">
    <property type="entry name" value="Thioredoxin"/>
    <property type="match status" value="1"/>
</dbReference>
<dbReference type="InterPro" id="IPR036249">
    <property type="entry name" value="Thioredoxin-like_sf"/>
</dbReference>
<dbReference type="RefSeq" id="WP_246327904.1">
    <property type="nucleotide sequence ID" value="NZ_BAABKR010000001.1"/>
</dbReference>
<feature type="domain" description="Thioredoxin" evidence="1">
    <location>
        <begin position="30"/>
        <end position="102"/>
    </location>
</feature>
<evidence type="ECO:0000259" key="1">
    <source>
        <dbReference type="Pfam" id="PF00085"/>
    </source>
</evidence>
<comment type="caution">
    <text evidence="2">The sequence shown here is derived from an EMBL/GenBank/DDBJ whole genome shotgun (WGS) entry which is preliminary data.</text>
</comment>
<dbReference type="SUPFAM" id="SSF52833">
    <property type="entry name" value="Thioredoxin-like"/>
    <property type="match status" value="1"/>
</dbReference>
<protein>
    <submittedName>
        <fullName evidence="2">Thiol-disulfide isomerase/thioredoxin</fullName>
    </submittedName>
</protein>
<keyword evidence="3" id="KW-1185">Reference proteome</keyword>
<dbReference type="CDD" id="cd02947">
    <property type="entry name" value="TRX_family"/>
    <property type="match status" value="1"/>
</dbReference>
<evidence type="ECO:0000313" key="3">
    <source>
        <dbReference type="Proteomes" id="UP000547528"/>
    </source>
</evidence>
<accession>A0A7W5TUF5</accession>